<proteinExistence type="inferred from homology"/>
<dbReference type="Gene3D" id="3.40.50.620">
    <property type="entry name" value="HUPs"/>
    <property type="match status" value="1"/>
</dbReference>
<dbReference type="AlphaFoldDB" id="A0A368DS17"/>
<dbReference type="PANTHER" id="PTHR39321:SF3">
    <property type="entry name" value="PHOSPHOPANTETHEINE ADENYLYLTRANSFERASE"/>
    <property type="match status" value="1"/>
</dbReference>
<dbReference type="SUPFAM" id="SSF52374">
    <property type="entry name" value="Nucleotidylyl transferase"/>
    <property type="match status" value="1"/>
</dbReference>
<keyword evidence="9 11" id="KW-0520">NAD</keyword>
<keyword evidence="7 11" id="KW-0547">Nucleotide-binding</keyword>
<comment type="caution">
    <text evidence="13">The sequence shown here is derived from an EMBL/GenBank/DDBJ whole genome shotgun (WGS) entry which is preliminary data.</text>
</comment>
<organism evidence="13 14">
    <name type="scientific">PS1 clade bacterium</name>
    <dbReference type="NCBI Taxonomy" id="2175152"/>
    <lineage>
        <taxon>Bacteria</taxon>
        <taxon>Pseudomonadati</taxon>
        <taxon>Pseudomonadota</taxon>
        <taxon>Alphaproteobacteria</taxon>
        <taxon>PS1 clade</taxon>
    </lineage>
</organism>
<dbReference type="Proteomes" id="UP000253570">
    <property type="component" value="Unassembled WGS sequence"/>
</dbReference>
<evidence type="ECO:0000256" key="9">
    <source>
        <dbReference type="ARBA" id="ARBA00023027"/>
    </source>
</evidence>
<dbReference type="PANTHER" id="PTHR39321">
    <property type="entry name" value="NICOTINATE-NUCLEOTIDE ADENYLYLTRANSFERASE-RELATED"/>
    <property type="match status" value="1"/>
</dbReference>
<protein>
    <recommendedName>
        <fullName evidence="11">Probable nicotinate-nucleotide adenylyltransferase</fullName>
        <ecNumber evidence="11">2.7.7.18</ecNumber>
    </recommendedName>
    <alternativeName>
        <fullName evidence="11">Deamido-NAD(+) diphosphorylase</fullName>
    </alternativeName>
    <alternativeName>
        <fullName evidence="11">Deamido-NAD(+) pyrophosphorylase</fullName>
    </alternativeName>
    <alternativeName>
        <fullName evidence="11">Nicotinate mononucleotide adenylyltransferase</fullName>
        <shortName evidence="11">NaMN adenylyltransferase</shortName>
    </alternativeName>
</protein>
<reference evidence="13 14" key="1">
    <citation type="journal article" date="2018" name="Microbiome">
        <title>Fine metagenomic profile of the Mediterranean stratified and mixed water columns revealed by assembly and recruitment.</title>
        <authorList>
            <person name="Haro-Moreno J.M."/>
            <person name="Lopez-Perez M."/>
            <person name="De La Torre J.R."/>
            <person name="Picazo A."/>
            <person name="Camacho A."/>
            <person name="Rodriguez-Valera F."/>
        </authorList>
    </citation>
    <scope>NUCLEOTIDE SEQUENCE [LARGE SCALE GENOMIC DNA]</scope>
    <source>
        <strain evidence="13">MED-G57</strain>
    </source>
</reference>
<dbReference type="GO" id="GO:0009435">
    <property type="term" value="P:NAD+ biosynthetic process"/>
    <property type="evidence" value="ECO:0007669"/>
    <property type="project" value="UniProtKB-UniRule"/>
</dbReference>
<evidence type="ECO:0000256" key="3">
    <source>
        <dbReference type="ARBA" id="ARBA00009014"/>
    </source>
</evidence>
<evidence type="ECO:0000256" key="6">
    <source>
        <dbReference type="ARBA" id="ARBA00022695"/>
    </source>
</evidence>
<comment type="similarity">
    <text evidence="3 11">Belongs to the NadD family.</text>
</comment>
<evidence type="ECO:0000256" key="11">
    <source>
        <dbReference type="HAMAP-Rule" id="MF_00244"/>
    </source>
</evidence>
<keyword evidence="6 11" id="KW-0548">Nucleotidyltransferase</keyword>
<evidence type="ECO:0000256" key="1">
    <source>
        <dbReference type="ARBA" id="ARBA00002324"/>
    </source>
</evidence>
<dbReference type="Pfam" id="PF01467">
    <property type="entry name" value="CTP_transf_like"/>
    <property type="match status" value="1"/>
</dbReference>
<evidence type="ECO:0000259" key="12">
    <source>
        <dbReference type="Pfam" id="PF01467"/>
    </source>
</evidence>
<evidence type="ECO:0000313" key="14">
    <source>
        <dbReference type="Proteomes" id="UP000253570"/>
    </source>
</evidence>
<keyword evidence="8 11" id="KW-0067">ATP-binding</keyword>
<keyword evidence="4 11" id="KW-0662">Pyridine nucleotide biosynthesis</keyword>
<evidence type="ECO:0000256" key="5">
    <source>
        <dbReference type="ARBA" id="ARBA00022679"/>
    </source>
</evidence>
<evidence type="ECO:0000256" key="7">
    <source>
        <dbReference type="ARBA" id="ARBA00022741"/>
    </source>
</evidence>
<feature type="domain" description="Cytidyltransferase-like" evidence="12">
    <location>
        <begin position="26"/>
        <end position="205"/>
    </location>
</feature>
<evidence type="ECO:0000256" key="4">
    <source>
        <dbReference type="ARBA" id="ARBA00022642"/>
    </source>
</evidence>
<evidence type="ECO:0000313" key="13">
    <source>
        <dbReference type="EMBL" id="RCL74617.1"/>
    </source>
</evidence>
<dbReference type="HAMAP" id="MF_00244">
    <property type="entry name" value="NaMN_adenylyltr"/>
    <property type="match status" value="1"/>
</dbReference>
<dbReference type="NCBIfam" id="TIGR00482">
    <property type="entry name" value="nicotinate (nicotinamide) nucleotide adenylyltransferase"/>
    <property type="match status" value="1"/>
</dbReference>
<evidence type="ECO:0000256" key="2">
    <source>
        <dbReference type="ARBA" id="ARBA00005019"/>
    </source>
</evidence>
<name>A0A368DS17_9PROT</name>
<comment type="catalytic activity">
    <reaction evidence="10 11">
        <text>nicotinate beta-D-ribonucleotide + ATP + H(+) = deamido-NAD(+) + diphosphate</text>
        <dbReference type="Rhea" id="RHEA:22860"/>
        <dbReference type="ChEBI" id="CHEBI:15378"/>
        <dbReference type="ChEBI" id="CHEBI:30616"/>
        <dbReference type="ChEBI" id="CHEBI:33019"/>
        <dbReference type="ChEBI" id="CHEBI:57502"/>
        <dbReference type="ChEBI" id="CHEBI:58437"/>
        <dbReference type="EC" id="2.7.7.18"/>
    </reaction>
</comment>
<dbReference type="NCBIfam" id="NF000845">
    <property type="entry name" value="PRK00071.2-4"/>
    <property type="match status" value="1"/>
</dbReference>
<dbReference type="InterPro" id="IPR005248">
    <property type="entry name" value="NadD/NMNAT"/>
</dbReference>
<dbReference type="CDD" id="cd02165">
    <property type="entry name" value="NMNAT"/>
    <property type="match status" value="1"/>
</dbReference>
<evidence type="ECO:0000256" key="8">
    <source>
        <dbReference type="ARBA" id="ARBA00022840"/>
    </source>
</evidence>
<dbReference type="InterPro" id="IPR004821">
    <property type="entry name" value="Cyt_trans-like"/>
</dbReference>
<sequence>MISKPKINRWIIGNTKFASSNQRIGILGGSFNPSHDGHINISEEALKKLNLDFIWWLVSPRNPLKQYDVLFDFKKRTSSAKNQSKTKKIIINDMEQRAGIVYTIGTVEYLRKRYPNTKFVWIMGADNLRDFHLWMDWEKLIREIPIAIIDRPRSSLDVCSTIFANKYKKYRIDENDAASITKSETPCWVFIHNKRNFNSSTEIRKNLNIHIQNDR</sequence>
<comment type="pathway">
    <text evidence="2 11">Cofactor biosynthesis; NAD(+) biosynthesis; deamido-NAD(+) from nicotinate D-ribonucleotide: step 1/1.</text>
</comment>
<keyword evidence="5 11" id="KW-0808">Transferase</keyword>
<dbReference type="EMBL" id="QOQD01000001">
    <property type="protein sequence ID" value="RCL74617.1"/>
    <property type="molecule type" value="Genomic_DNA"/>
</dbReference>
<dbReference type="UniPathway" id="UPA00253">
    <property type="reaction ID" value="UER00332"/>
</dbReference>
<gene>
    <name evidence="11" type="primary">nadD</name>
    <name evidence="13" type="ORF">DBW71_00280</name>
</gene>
<dbReference type="EC" id="2.7.7.18" evidence="11"/>
<accession>A0A368DS17</accession>
<comment type="function">
    <text evidence="1 11">Catalyzes the reversible adenylation of nicotinate mononucleotide (NaMN) to nicotinic acid adenine dinucleotide (NaAD).</text>
</comment>
<evidence type="ECO:0000256" key="10">
    <source>
        <dbReference type="ARBA" id="ARBA00048721"/>
    </source>
</evidence>
<dbReference type="GO" id="GO:0005524">
    <property type="term" value="F:ATP binding"/>
    <property type="evidence" value="ECO:0007669"/>
    <property type="project" value="UniProtKB-KW"/>
</dbReference>
<dbReference type="InterPro" id="IPR014729">
    <property type="entry name" value="Rossmann-like_a/b/a_fold"/>
</dbReference>
<dbReference type="GO" id="GO:0004515">
    <property type="term" value="F:nicotinate-nucleotide adenylyltransferase activity"/>
    <property type="evidence" value="ECO:0007669"/>
    <property type="project" value="UniProtKB-UniRule"/>
</dbReference>